<protein>
    <submittedName>
        <fullName evidence="4">Alpha/beta hydrolase</fullName>
    </submittedName>
</protein>
<keyword evidence="4" id="KW-0378">Hydrolase</keyword>
<evidence type="ECO:0000313" key="4">
    <source>
        <dbReference type="EMBL" id="QFI53535.1"/>
    </source>
</evidence>
<dbReference type="Pfam" id="PF00561">
    <property type="entry name" value="Abhydrolase_1"/>
    <property type="match status" value="1"/>
</dbReference>
<dbReference type="RefSeq" id="WP_193003132.1">
    <property type="nucleotide sequence ID" value="NZ_CP040449.1"/>
</dbReference>
<evidence type="ECO:0000256" key="1">
    <source>
        <dbReference type="ARBA" id="ARBA00022963"/>
    </source>
</evidence>
<dbReference type="SUPFAM" id="SSF53474">
    <property type="entry name" value="alpha/beta-Hydrolases"/>
    <property type="match status" value="1"/>
</dbReference>
<keyword evidence="5" id="KW-1185">Reference proteome</keyword>
<evidence type="ECO:0000256" key="2">
    <source>
        <dbReference type="ARBA" id="ARBA00023098"/>
    </source>
</evidence>
<organism evidence="4 5">
    <name type="scientific">Aeromonas simiae</name>
    <dbReference type="NCBI Taxonomy" id="218936"/>
    <lineage>
        <taxon>Bacteria</taxon>
        <taxon>Pseudomonadati</taxon>
        <taxon>Pseudomonadota</taxon>
        <taxon>Gammaproteobacteria</taxon>
        <taxon>Aeromonadales</taxon>
        <taxon>Aeromonadaceae</taxon>
        <taxon>Aeromonas</taxon>
    </lineage>
</organism>
<dbReference type="PANTHER" id="PTHR11005">
    <property type="entry name" value="LYSOSOMAL ACID LIPASE-RELATED"/>
    <property type="match status" value="1"/>
</dbReference>
<keyword evidence="2" id="KW-0443">Lipid metabolism</keyword>
<dbReference type="InterPro" id="IPR000073">
    <property type="entry name" value="AB_hydrolase_1"/>
</dbReference>
<accession>A0A5J6WW30</accession>
<gene>
    <name evidence="4" type="ORF">FE240_01715</name>
</gene>
<name>A0A5J6WW30_9GAMM</name>
<dbReference type="GO" id="GO:0016787">
    <property type="term" value="F:hydrolase activity"/>
    <property type="evidence" value="ECO:0007669"/>
    <property type="project" value="UniProtKB-KW"/>
</dbReference>
<proteinExistence type="predicted"/>
<dbReference type="EMBL" id="CP040449">
    <property type="protein sequence ID" value="QFI53535.1"/>
    <property type="molecule type" value="Genomic_DNA"/>
</dbReference>
<dbReference type="KEGG" id="asim:FE240_01715"/>
<feature type="domain" description="AB hydrolase-1" evidence="3">
    <location>
        <begin position="32"/>
        <end position="142"/>
    </location>
</feature>
<dbReference type="Gene3D" id="3.40.50.1820">
    <property type="entry name" value="alpha/beta hydrolase"/>
    <property type="match status" value="1"/>
</dbReference>
<keyword evidence="1" id="KW-0442">Lipid degradation</keyword>
<evidence type="ECO:0000259" key="3">
    <source>
        <dbReference type="Pfam" id="PF00561"/>
    </source>
</evidence>
<dbReference type="InterPro" id="IPR029058">
    <property type="entry name" value="AB_hydrolase_fold"/>
</dbReference>
<dbReference type="AlphaFoldDB" id="A0A5J6WW30"/>
<sequence>MSLEQKSHYVAVGGHTLHVRAIGPAVPVHGEPLLMVHGAIENGRIFYTESGKGLACFLARHGYQVYVADLRGRGASQPAIAEQAEHGQFELITEDIPALHRWVRERHGGASVHWLAHSWGGVLMASTLVRYPELAAQVASLLFFGTKRSVSVQGPERWFKVDLVWNRLAPWLARRQGFFAARRYKVGADDEPLRYLEESIPWVKGEPWVDPHDGFAYDSAAAAVPWPPVWMIAARRDKVLGHPIDVQRFLDEMGAKGRFTLLAQANGNRLDYDHINMLTAPQAQEDHFPAIAEWLKAPPAR</sequence>
<reference evidence="4 5" key="1">
    <citation type="submission" date="2019-05" db="EMBL/GenBank/DDBJ databases">
        <title>OXA-830, a novel chromosomally encoded expanded-spectrum class D beta-lactamase in Aeromonas simiae.</title>
        <authorList>
            <person name="Zhou W."/>
            <person name="Chen Q."/>
        </authorList>
    </citation>
    <scope>NUCLEOTIDE SEQUENCE [LARGE SCALE GENOMIC DNA]</scope>
    <source>
        <strain evidence="4 5">A6</strain>
    </source>
</reference>
<evidence type="ECO:0000313" key="5">
    <source>
        <dbReference type="Proteomes" id="UP000594034"/>
    </source>
</evidence>
<dbReference type="Proteomes" id="UP000594034">
    <property type="component" value="Chromosome"/>
</dbReference>
<dbReference type="GO" id="GO:0016042">
    <property type="term" value="P:lipid catabolic process"/>
    <property type="evidence" value="ECO:0007669"/>
    <property type="project" value="UniProtKB-KW"/>
</dbReference>